<keyword evidence="2" id="KW-1185">Reference proteome</keyword>
<reference evidence="1 2" key="1">
    <citation type="journal article" date="2014" name="BMC Genomics">
        <title>Oil accumulation mechanisms of the oleaginous microalga Chlorella protothecoides revealed through its genome, transcriptomes, and proteomes.</title>
        <authorList>
            <person name="Gao C."/>
            <person name="Wang Y."/>
            <person name="Shen Y."/>
            <person name="Yan D."/>
            <person name="He X."/>
            <person name="Dai J."/>
            <person name="Wu Q."/>
        </authorList>
    </citation>
    <scope>NUCLEOTIDE SEQUENCE [LARGE SCALE GENOMIC DNA]</scope>
    <source>
        <strain evidence="1 2">0710</strain>
    </source>
</reference>
<evidence type="ECO:0000313" key="2">
    <source>
        <dbReference type="Proteomes" id="UP000028924"/>
    </source>
</evidence>
<dbReference type="AlphaFoldDB" id="A0A087SH15"/>
<gene>
    <name evidence="1" type="ORF">F751_1898</name>
</gene>
<dbReference type="RefSeq" id="XP_011397907.1">
    <property type="nucleotide sequence ID" value="XM_011399605.1"/>
</dbReference>
<sequence length="73" mass="8198">MGNPVVEHSPPPPPQLTAEEYREWKQTRDAERAARVAQDAVDREAGILSGSIPPEQLTGRELARHYPELFDGY</sequence>
<dbReference type="Proteomes" id="UP000028924">
    <property type="component" value="Unassembled WGS sequence"/>
</dbReference>
<proteinExistence type="predicted"/>
<dbReference type="KEGG" id="apro:F751_1898"/>
<dbReference type="GeneID" id="23613289"/>
<accession>A0A087SH15</accession>
<organism evidence="1 2">
    <name type="scientific">Auxenochlorella protothecoides</name>
    <name type="common">Green microalga</name>
    <name type="synonym">Chlorella protothecoides</name>
    <dbReference type="NCBI Taxonomy" id="3075"/>
    <lineage>
        <taxon>Eukaryota</taxon>
        <taxon>Viridiplantae</taxon>
        <taxon>Chlorophyta</taxon>
        <taxon>core chlorophytes</taxon>
        <taxon>Trebouxiophyceae</taxon>
        <taxon>Chlorellales</taxon>
        <taxon>Chlorellaceae</taxon>
        <taxon>Auxenochlorella</taxon>
    </lineage>
</organism>
<evidence type="ECO:0000313" key="1">
    <source>
        <dbReference type="EMBL" id="KFM25019.1"/>
    </source>
</evidence>
<name>A0A087SH15_AUXPR</name>
<protein>
    <submittedName>
        <fullName evidence="1">Uncharacterized protein</fullName>
    </submittedName>
</protein>
<dbReference type="EMBL" id="KL662111">
    <property type="protein sequence ID" value="KFM25019.1"/>
    <property type="molecule type" value="Genomic_DNA"/>
</dbReference>